<name>A0AAP3AN53_RIEAN</name>
<evidence type="ECO:0008006" key="3">
    <source>
        <dbReference type="Google" id="ProtNLM"/>
    </source>
</evidence>
<dbReference type="RefSeq" id="WP_064971091.1">
    <property type="nucleotide sequence ID" value="NZ_CP029760.1"/>
</dbReference>
<proteinExistence type="predicted"/>
<dbReference type="Proteomes" id="UP001207440">
    <property type="component" value="Unassembled WGS sequence"/>
</dbReference>
<accession>A0AAP3AN53</accession>
<reference evidence="1" key="1">
    <citation type="submission" date="2022-10" db="EMBL/GenBank/DDBJ databases">
        <title>Sifting through the core-genome to identify putative cross-protective antigens against Riemerella anatipestifer.</title>
        <authorList>
            <person name="Zheng X."/>
            <person name="Zhang W."/>
        </authorList>
    </citation>
    <scope>NUCLEOTIDE SEQUENCE</scope>
    <source>
        <strain evidence="1">ZWRA178</strain>
    </source>
</reference>
<organism evidence="1 2">
    <name type="scientific">Riemerella anatipestifer</name>
    <name type="common">Moraxella anatipestifer</name>
    <dbReference type="NCBI Taxonomy" id="34085"/>
    <lineage>
        <taxon>Bacteria</taxon>
        <taxon>Pseudomonadati</taxon>
        <taxon>Bacteroidota</taxon>
        <taxon>Flavobacteriia</taxon>
        <taxon>Flavobacteriales</taxon>
        <taxon>Weeksellaceae</taxon>
        <taxon>Riemerella</taxon>
    </lineage>
</organism>
<dbReference type="PROSITE" id="PS51257">
    <property type="entry name" value="PROKAR_LIPOPROTEIN"/>
    <property type="match status" value="1"/>
</dbReference>
<sequence>MVIKKIVLFSYLFSFFACGQKIYKLNRDEYGQYILNDKTRYTFTEIPTIEGLKKIDTTAFYVQIFEGRYYNEDEKRNPLILIFHNDGFVRSQSLLYFGKFDEIANRNTLHYGRYRIIGNNIEIERFVSSPDAGDWHHKYIKKGRLEGDKIVFYEPLITVFEKRKQLPKIQK</sequence>
<comment type="caution">
    <text evidence="1">The sequence shown here is derived from an EMBL/GenBank/DDBJ whole genome shotgun (WGS) entry which is preliminary data.</text>
</comment>
<dbReference type="AlphaFoldDB" id="A0AAP3AN53"/>
<protein>
    <recommendedName>
        <fullName evidence="3">Lipoprotein</fullName>
    </recommendedName>
</protein>
<dbReference type="EMBL" id="JAOZYT010000151">
    <property type="protein sequence ID" value="MCW0524983.1"/>
    <property type="molecule type" value="Genomic_DNA"/>
</dbReference>
<gene>
    <name evidence="1" type="ORF">OKE68_11785</name>
</gene>
<evidence type="ECO:0000313" key="1">
    <source>
        <dbReference type="EMBL" id="MCW0524983.1"/>
    </source>
</evidence>
<evidence type="ECO:0000313" key="2">
    <source>
        <dbReference type="Proteomes" id="UP001207440"/>
    </source>
</evidence>